<dbReference type="AlphaFoldDB" id="A0A1I8FHK4"/>
<dbReference type="WBParaSite" id="maker-unitig_35173-snap-gene-0.2-mRNA-1">
    <property type="protein sequence ID" value="maker-unitig_35173-snap-gene-0.2-mRNA-1"/>
    <property type="gene ID" value="maker-unitig_35173-snap-gene-0.2"/>
</dbReference>
<keyword evidence="1" id="KW-1185">Reference proteome</keyword>
<proteinExistence type="predicted"/>
<reference evidence="2" key="1">
    <citation type="submission" date="2016-11" db="UniProtKB">
        <authorList>
            <consortium name="WormBaseParasite"/>
        </authorList>
    </citation>
    <scope>IDENTIFICATION</scope>
</reference>
<dbReference type="Proteomes" id="UP000095280">
    <property type="component" value="Unplaced"/>
</dbReference>
<protein>
    <submittedName>
        <fullName evidence="2">USP domain-containing protein</fullName>
    </submittedName>
</protein>
<evidence type="ECO:0000313" key="1">
    <source>
        <dbReference type="Proteomes" id="UP000095280"/>
    </source>
</evidence>
<sequence>LTALPRRLLLRPINPGADAGALNAALQLLCGVRALWFDQLLVLPPVRQPNAVVTANQSDACQPFVQLSLKLFDRTHCCHLPIWHPFHFCLVPAVAIGNRATAISRTPLSNIDAPTAGQAGDLLSGCHVFKSQRHLGIERRPGCYRVFRRGAERLMPPKMPTTCWCARRRRRPGPEWFQPLFQPPTAVRPRLQLGCQSVPSPAPSVAATASACRLCLSELWRPGSGLDRRQAWLCPSCGAFGQRAIRRQRLRPPLPPTAATIGQPFWTSQFEDFRPLISGEEGSAASASDCYDLLAVAWRYRCFQQQYVVYVRSRHGDAGACRWQPFWKTAESTCLSAD</sequence>
<name>A0A1I8FHK4_9PLAT</name>
<organism evidence="1 2">
    <name type="scientific">Macrostomum lignano</name>
    <dbReference type="NCBI Taxonomy" id="282301"/>
    <lineage>
        <taxon>Eukaryota</taxon>
        <taxon>Metazoa</taxon>
        <taxon>Spiralia</taxon>
        <taxon>Lophotrochozoa</taxon>
        <taxon>Platyhelminthes</taxon>
        <taxon>Rhabditophora</taxon>
        <taxon>Macrostomorpha</taxon>
        <taxon>Macrostomida</taxon>
        <taxon>Macrostomidae</taxon>
        <taxon>Macrostomum</taxon>
    </lineage>
</organism>
<evidence type="ECO:0000313" key="2">
    <source>
        <dbReference type="WBParaSite" id="maker-unitig_35173-snap-gene-0.2-mRNA-1"/>
    </source>
</evidence>
<accession>A0A1I8FHK4</accession>